<dbReference type="AlphaFoldDB" id="A0A6B9ZE47"/>
<organism evidence="2 3">
    <name type="scientific">Chitinophaga agri</name>
    <dbReference type="NCBI Taxonomy" id="2703787"/>
    <lineage>
        <taxon>Bacteria</taxon>
        <taxon>Pseudomonadati</taxon>
        <taxon>Bacteroidota</taxon>
        <taxon>Chitinophagia</taxon>
        <taxon>Chitinophagales</taxon>
        <taxon>Chitinophagaceae</taxon>
        <taxon>Chitinophaga</taxon>
    </lineage>
</organism>
<reference evidence="2 3" key="1">
    <citation type="submission" date="2020-01" db="EMBL/GenBank/DDBJ databases">
        <title>Complete genome sequence of Chitinophaga sp. H33E-04 isolated from quinoa roots.</title>
        <authorList>
            <person name="Weon H.-Y."/>
            <person name="Lee S.A."/>
        </authorList>
    </citation>
    <scope>NUCLEOTIDE SEQUENCE [LARGE SCALE GENOMIC DNA]</scope>
    <source>
        <strain evidence="2 3">H33E-04</strain>
    </source>
</reference>
<keyword evidence="2" id="KW-0378">Hydrolase</keyword>
<keyword evidence="3" id="KW-1185">Reference proteome</keyword>
<feature type="domain" description="Xaa-Pro dipeptidyl-peptidase-like" evidence="1">
    <location>
        <begin position="45"/>
        <end position="304"/>
    </location>
</feature>
<dbReference type="PANTHER" id="PTHR43265">
    <property type="entry name" value="ESTERASE ESTD"/>
    <property type="match status" value="1"/>
</dbReference>
<dbReference type="GO" id="GO:0052689">
    <property type="term" value="F:carboxylic ester hydrolase activity"/>
    <property type="evidence" value="ECO:0007669"/>
    <property type="project" value="TreeGrafter"/>
</dbReference>
<dbReference type="KEGG" id="chih:GWR21_10505"/>
<dbReference type="Proteomes" id="UP000476411">
    <property type="component" value="Chromosome"/>
</dbReference>
<dbReference type="InterPro" id="IPR029058">
    <property type="entry name" value="AB_hydrolase_fold"/>
</dbReference>
<evidence type="ECO:0000313" key="3">
    <source>
        <dbReference type="Proteomes" id="UP000476411"/>
    </source>
</evidence>
<dbReference type="EMBL" id="CP048113">
    <property type="protein sequence ID" value="QHS60009.1"/>
    <property type="molecule type" value="Genomic_DNA"/>
</dbReference>
<evidence type="ECO:0000259" key="1">
    <source>
        <dbReference type="Pfam" id="PF02129"/>
    </source>
</evidence>
<dbReference type="Pfam" id="PF02129">
    <property type="entry name" value="Peptidase_S15"/>
    <property type="match status" value="1"/>
</dbReference>
<dbReference type="SUPFAM" id="SSF53474">
    <property type="entry name" value="alpha/beta-Hydrolases"/>
    <property type="match status" value="1"/>
</dbReference>
<protein>
    <submittedName>
        <fullName evidence="2">Alpha/beta hydrolase</fullName>
    </submittedName>
</protein>
<dbReference type="Gene3D" id="3.40.50.1820">
    <property type="entry name" value="alpha/beta hydrolase"/>
    <property type="match status" value="1"/>
</dbReference>
<dbReference type="RefSeq" id="WP_162331703.1">
    <property type="nucleotide sequence ID" value="NZ_CP048113.1"/>
</dbReference>
<evidence type="ECO:0000313" key="2">
    <source>
        <dbReference type="EMBL" id="QHS60009.1"/>
    </source>
</evidence>
<dbReference type="InterPro" id="IPR000383">
    <property type="entry name" value="Xaa-Pro-like_dom"/>
</dbReference>
<dbReference type="InterPro" id="IPR053145">
    <property type="entry name" value="AB_hydrolase_Est10"/>
</dbReference>
<sequence>MNFLYSLLVTLPAYFQPASSAVDTPYKSVHVQYYNADSSIRFGGTLTLPAVKKNCPAVVLLSGTGKQDRDGTMAGHKMFLTIADNLTRNGIAVLRVDDRGVGETTGQYETATTADFAKDALTSLHWLMKQKGINSKKVGLIGHSEGGAAAYIAAAESHDVAYIITLAGLATPGLQAVKRQNELIVNTAPISDQKKYRFNSINAFMFDTVYTYAQSPDLEAHMRSAFRIWQTQDSIYMATHPQDPNDKGRFFFPMESYVMNATGPWYRYHIRFDPAPFLEKVRVPFLAINGDKDIMVDAATSFDYIRKHTSGNQHVKTITAPGLNHLFQHCNTCTNSEVYELKEEFAPEVLDMMVKWLKSN</sequence>
<proteinExistence type="predicted"/>
<gene>
    <name evidence="2" type="ORF">GWR21_10505</name>
</gene>
<name>A0A6B9ZE47_9BACT</name>
<accession>A0A6B9ZE47</accession>
<dbReference type="PANTHER" id="PTHR43265:SF1">
    <property type="entry name" value="ESTERASE ESTD"/>
    <property type="match status" value="1"/>
</dbReference>